<dbReference type="PANTHER" id="PTHR30606:SF10">
    <property type="entry name" value="PHOSPHATIDYLINOSITOL MANNOSIDE ACYLTRANSFERASE"/>
    <property type="match status" value="1"/>
</dbReference>
<dbReference type="PANTHER" id="PTHR30606">
    <property type="entry name" value="LIPID A BIOSYNTHESIS LAUROYL ACYLTRANSFERASE"/>
    <property type="match status" value="1"/>
</dbReference>
<dbReference type="GO" id="GO:0005886">
    <property type="term" value="C:plasma membrane"/>
    <property type="evidence" value="ECO:0007669"/>
    <property type="project" value="UniProtKB-SubCell"/>
</dbReference>
<dbReference type="CDD" id="cd07984">
    <property type="entry name" value="LPLAT_LABLAT-like"/>
    <property type="match status" value="1"/>
</dbReference>
<sequence>MFPLFLINGISLAISIMLFRFNSSQKRVTEKNLNHCNLSSKQLLRLSINKTSESMMYYPYVWGNPKNYKKLIEKYNPDQEIFLKSESKLIFTLHMGCVDVMLNLLSDGIKGLDIIYTPAKNNQLDKTIKTSRTFFKANMIPANEKGMIQLYKNFLNKKSLAMASDLVPHNFNGKYSKFFGKKCFSIDLIEKLSKKGTHNIYFVYFSKGLQKKYKFNVIKIGKKLTTDAMNQYFERAIKETPELYGWEYKKFRKLDKEKSNIY</sequence>
<keyword evidence="6 7" id="KW-0012">Acyltransferase</keyword>
<dbReference type="Pfam" id="PF03279">
    <property type="entry name" value="Lip_A_acyltrans"/>
    <property type="match status" value="1"/>
</dbReference>
<gene>
    <name evidence="7" type="ORF">M9B40_00035</name>
</gene>
<evidence type="ECO:0000256" key="6">
    <source>
        <dbReference type="ARBA" id="ARBA00023315"/>
    </source>
</evidence>
<proteinExistence type="predicted"/>
<dbReference type="AlphaFoldDB" id="A0A9Q8TZP5"/>
<name>A0A9Q8TZP5_9GAMM</name>
<accession>A0A9Q8TZP5</accession>
<evidence type="ECO:0000256" key="3">
    <source>
        <dbReference type="ARBA" id="ARBA00022519"/>
    </source>
</evidence>
<evidence type="ECO:0000256" key="4">
    <source>
        <dbReference type="ARBA" id="ARBA00022679"/>
    </source>
</evidence>
<dbReference type="InterPro" id="IPR004960">
    <property type="entry name" value="LipA_acyltrans"/>
</dbReference>
<organism evidence="7 8">
    <name type="scientific">SAR86 cluster bacterium</name>
    <dbReference type="NCBI Taxonomy" id="2030880"/>
    <lineage>
        <taxon>Bacteria</taxon>
        <taxon>Pseudomonadati</taxon>
        <taxon>Pseudomonadota</taxon>
        <taxon>Gammaproteobacteria</taxon>
        <taxon>SAR86 cluster</taxon>
    </lineage>
</organism>
<keyword evidence="2" id="KW-1003">Cell membrane</keyword>
<dbReference type="Proteomes" id="UP001056381">
    <property type="component" value="Chromosome"/>
</dbReference>
<keyword evidence="3" id="KW-0997">Cell inner membrane</keyword>
<keyword evidence="4" id="KW-0808">Transferase</keyword>
<reference evidence="7" key="1">
    <citation type="submission" date="2022-05" db="EMBL/GenBank/DDBJ databases">
        <title>Single-amplified genomics reveal most streamlined microbe among free-living bacteria.</title>
        <authorList>
            <person name="Roda-Garcia J."/>
            <person name="Haro-Moreno J.M."/>
            <person name="Rodriguez-Valera F."/>
            <person name="Almagro-Moreno S."/>
            <person name="Lopez-Perez M."/>
        </authorList>
    </citation>
    <scope>NUCLEOTIDE SEQUENCE</scope>
    <source>
        <strain evidence="7">TMED112-D2-2</strain>
    </source>
</reference>
<comment type="subcellular location">
    <subcellularLocation>
        <location evidence="1">Cell inner membrane</location>
    </subcellularLocation>
</comment>
<evidence type="ECO:0000313" key="8">
    <source>
        <dbReference type="Proteomes" id="UP001056381"/>
    </source>
</evidence>
<keyword evidence="8" id="KW-1185">Reference proteome</keyword>
<dbReference type="GO" id="GO:0009247">
    <property type="term" value="P:glycolipid biosynthetic process"/>
    <property type="evidence" value="ECO:0007669"/>
    <property type="project" value="UniProtKB-ARBA"/>
</dbReference>
<evidence type="ECO:0000256" key="2">
    <source>
        <dbReference type="ARBA" id="ARBA00022475"/>
    </source>
</evidence>
<evidence type="ECO:0000256" key="1">
    <source>
        <dbReference type="ARBA" id="ARBA00004533"/>
    </source>
</evidence>
<keyword evidence="5" id="KW-0472">Membrane</keyword>
<evidence type="ECO:0000256" key="5">
    <source>
        <dbReference type="ARBA" id="ARBA00023136"/>
    </source>
</evidence>
<evidence type="ECO:0000313" key="7">
    <source>
        <dbReference type="EMBL" id="URQ63190.1"/>
    </source>
</evidence>
<dbReference type="GO" id="GO:0016746">
    <property type="term" value="F:acyltransferase activity"/>
    <property type="evidence" value="ECO:0007669"/>
    <property type="project" value="UniProtKB-KW"/>
</dbReference>
<dbReference type="EMBL" id="CP097966">
    <property type="protein sequence ID" value="URQ63190.1"/>
    <property type="molecule type" value="Genomic_DNA"/>
</dbReference>
<protein>
    <submittedName>
        <fullName evidence="7">Lysophospholipid acyltransferase family protein</fullName>
    </submittedName>
</protein>